<evidence type="ECO:0000256" key="1">
    <source>
        <dbReference type="SAM" id="MobiDB-lite"/>
    </source>
</evidence>
<dbReference type="EMBL" id="OIVN01004323">
    <property type="protein sequence ID" value="SPD16663.1"/>
    <property type="molecule type" value="Genomic_DNA"/>
</dbReference>
<sequence length="111" mass="12586">MGVKAKKAMKKNLKKASSQLPVSSRKDEALDFLPLEGGPGRKLPEQKPSEDKATVLYMGRIPHGFYEKEMEGIACSVVQIRKYPFPLPRHWLPRCCLQSDLEHNTVDNRHG</sequence>
<organism evidence="2">
    <name type="scientific">Fagus sylvatica</name>
    <name type="common">Beechnut</name>
    <dbReference type="NCBI Taxonomy" id="28930"/>
    <lineage>
        <taxon>Eukaryota</taxon>
        <taxon>Viridiplantae</taxon>
        <taxon>Streptophyta</taxon>
        <taxon>Embryophyta</taxon>
        <taxon>Tracheophyta</taxon>
        <taxon>Spermatophyta</taxon>
        <taxon>Magnoliopsida</taxon>
        <taxon>eudicotyledons</taxon>
        <taxon>Gunneridae</taxon>
        <taxon>Pentapetalae</taxon>
        <taxon>rosids</taxon>
        <taxon>fabids</taxon>
        <taxon>Fagales</taxon>
        <taxon>Fagaceae</taxon>
        <taxon>Fagus</taxon>
    </lineage>
</organism>
<feature type="region of interest" description="Disordered" evidence="1">
    <location>
        <begin position="1"/>
        <end position="25"/>
    </location>
</feature>
<feature type="compositionally biased region" description="Basic residues" evidence="1">
    <location>
        <begin position="1"/>
        <end position="14"/>
    </location>
</feature>
<protein>
    <submittedName>
        <fullName evidence="2">Uncharacterized protein</fullName>
    </submittedName>
</protein>
<reference evidence="2" key="1">
    <citation type="submission" date="2018-02" db="EMBL/GenBank/DDBJ databases">
        <authorList>
            <person name="Cohen D.B."/>
            <person name="Kent A.D."/>
        </authorList>
    </citation>
    <scope>NUCLEOTIDE SEQUENCE</scope>
</reference>
<accession>A0A2N9HY36</accession>
<evidence type="ECO:0000313" key="2">
    <source>
        <dbReference type="EMBL" id="SPD16663.1"/>
    </source>
</evidence>
<proteinExistence type="predicted"/>
<name>A0A2N9HY36_FAGSY</name>
<gene>
    <name evidence="2" type="ORF">FSB_LOCUS44545</name>
</gene>
<dbReference type="AlphaFoldDB" id="A0A2N9HY36"/>